<dbReference type="EMBL" id="JAGKQM010000014">
    <property type="protein sequence ID" value="KAH0885571.1"/>
    <property type="molecule type" value="Genomic_DNA"/>
</dbReference>
<accession>A0ABQ7ZZ87</accession>
<evidence type="ECO:0000259" key="2">
    <source>
        <dbReference type="Pfam" id="PF13966"/>
    </source>
</evidence>
<feature type="non-terminal residue" evidence="3">
    <location>
        <position position="1"/>
    </location>
</feature>
<dbReference type="PANTHER" id="PTHR34146">
    <property type="entry name" value="POLYNUCLEOTIDYL TRANSFERASE, RIBONUCLEASE H-LIKE SUPERFAMILY PROTEIN-RELATED"/>
    <property type="match status" value="1"/>
</dbReference>
<dbReference type="Gene3D" id="3.30.420.10">
    <property type="entry name" value="Ribonuclease H-like superfamily/Ribonuclease H"/>
    <property type="match status" value="1"/>
</dbReference>
<name>A0ABQ7ZZ87_BRANA</name>
<comment type="caution">
    <text evidence="3">The sequence shown here is derived from an EMBL/GenBank/DDBJ whole genome shotgun (WGS) entry which is preliminary data.</text>
</comment>
<dbReference type="InterPro" id="IPR012337">
    <property type="entry name" value="RNaseH-like_sf"/>
</dbReference>
<protein>
    <recommendedName>
        <fullName evidence="5">RNase H type-1 domain-containing protein</fullName>
    </recommendedName>
</protein>
<dbReference type="InterPro" id="IPR002156">
    <property type="entry name" value="RNaseH_domain"/>
</dbReference>
<feature type="domain" description="RNase H type-1" evidence="1">
    <location>
        <begin position="104"/>
        <end position="223"/>
    </location>
</feature>
<feature type="domain" description="Reverse transcriptase zinc-binding" evidence="2">
    <location>
        <begin position="5"/>
        <end position="50"/>
    </location>
</feature>
<dbReference type="PANTHER" id="PTHR34146:SF3">
    <property type="entry name" value="POLYNUCLEOTIDYL TRANSFERASE, RIBONUCLEASE H-LIKE SUPERFAMILY PROTEIN"/>
    <property type="match status" value="1"/>
</dbReference>
<reference evidence="3 4" key="1">
    <citation type="submission" date="2021-05" db="EMBL/GenBank/DDBJ databases">
        <title>Genome Assembly of Synthetic Allotetraploid Brassica napus Reveals Homoeologous Exchanges between Subgenomes.</title>
        <authorList>
            <person name="Davis J.T."/>
        </authorList>
    </citation>
    <scope>NUCLEOTIDE SEQUENCE [LARGE SCALE GENOMIC DNA]</scope>
    <source>
        <strain evidence="4">cv. Da-Ae</strain>
        <tissue evidence="3">Seedling</tissue>
    </source>
</reference>
<gene>
    <name evidence="3" type="ORF">HID58_061667</name>
</gene>
<dbReference type="InterPro" id="IPR026960">
    <property type="entry name" value="RVT-Znf"/>
</dbReference>
<dbReference type="Proteomes" id="UP000824890">
    <property type="component" value="Unassembled WGS sequence"/>
</dbReference>
<dbReference type="Pfam" id="PF13966">
    <property type="entry name" value="zf-RVT"/>
    <property type="match status" value="1"/>
</dbReference>
<evidence type="ECO:0000313" key="3">
    <source>
        <dbReference type="EMBL" id="KAH0885571.1"/>
    </source>
</evidence>
<organism evidence="3 4">
    <name type="scientific">Brassica napus</name>
    <name type="common">Rape</name>
    <dbReference type="NCBI Taxonomy" id="3708"/>
    <lineage>
        <taxon>Eukaryota</taxon>
        <taxon>Viridiplantae</taxon>
        <taxon>Streptophyta</taxon>
        <taxon>Embryophyta</taxon>
        <taxon>Tracheophyta</taxon>
        <taxon>Spermatophyta</taxon>
        <taxon>Magnoliopsida</taxon>
        <taxon>eudicotyledons</taxon>
        <taxon>Gunneridae</taxon>
        <taxon>Pentapetalae</taxon>
        <taxon>rosids</taxon>
        <taxon>malvids</taxon>
        <taxon>Brassicales</taxon>
        <taxon>Brassicaceae</taxon>
        <taxon>Brassiceae</taxon>
        <taxon>Brassica</taxon>
    </lineage>
</organism>
<dbReference type="InterPro" id="IPR036397">
    <property type="entry name" value="RNaseH_sf"/>
</dbReference>
<dbReference type="InterPro" id="IPR044730">
    <property type="entry name" value="RNase_H-like_dom_plant"/>
</dbReference>
<dbReference type="Pfam" id="PF13456">
    <property type="entry name" value="RVT_3"/>
    <property type="match status" value="1"/>
</dbReference>
<proteinExistence type="predicted"/>
<keyword evidence="4" id="KW-1185">Reference proteome</keyword>
<dbReference type="SUPFAM" id="SSF53098">
    <property type="entry name" value="Ribonuclease H-like"/>
    <property type="match status" value="1"/>
</dbReference>
<evidence type="ECO:0000259" key="1">
    <source>
        <dbReference type="Pfam" id="PF13456"/>
    </source>
</evidence>
<dbReference type="CDD" id="cd06222">
    <property type="entry name" value="RNase_H_like"/>
    <property type="match status" value="1"/>
</dbReference>
<sequence length="227" mass="25869">INRISSFWNLNLPPKIKTFWWRIAHNGIAVAENLVKRRIQIDTQRLLCENILSMLFIPPSQIFNYGRRRIVQQRIWTLLQISNLAHSKKLFQKKQNNASWITPATPAGIGRSLFRKEGTLVTQGSSAILPTETAFQAEAIALCMAVQQLKALSYKRIAFLSDNKQMVNGTNQLSYSGVRAPENCTEAAIIIQDILNLSWGYEFSYHFVSRNFVSIADQQAKKARETN</sequence>
<evidence type="ECO:0000313" key="4">
    <source>
        <dbReference type="Proteomes" id="UP000824890"/>
    </source>
</evidence>
<evidence type="ECO:0008006" key="5">
    <source>
        <dbReference type="Google" id="ProtNLM"/>
    </source>
</evidence>